<dbReference type="InterPro" id="IPR027450">
    <property type="entry name" value="AlkB-like"/>
</dbReference>
<evidence type="ECO:0000259" key="6">
    <source>
        <dbReference type="PROSITE" id="PS51471"/>
    </source>
</evidence>
<feature type="domain" description="GRF-type" evidence="7">
    <location>
        <begin position="345"/>
        <end position="389"/>
    </location>
</feature>
<evidence type="ECO:0000313" key="9">
    <source>
        <dbReference type="Proteomes" id="UP000094385"/>
    </source>
</evidence>
<keyword evidence="3" id="KW-0862">Zinc</keyword>
<reference evidence="8 9" key="1">
    <citation type="journal article" date="2016" name="Proc. Natl. Acad. Sci. U.S.A.">
        <title>Comparative genomics of biotechnologically important yeasts.</title>
        <authorList>
            <person name="Riley R."/>
            <person name="Haridas S."/>
            <person name="Wolfe K.H."/>
            <person name="Lopes M.R."/>
            <person name="Hittinger C.T."/>
            <person name="Goeker M."/>
            <person name="Salamov A.A."/>
            <person name="Wisecaver J.H."/>
            <person name="Long T.M."/>
            <person name="Calvey C.H."/>
            <person name="Aerts A.L."/>
            <person name="Barry K.W."/>
            <person name="Choi C."/>
            <person name="Clum A."/>
            <person name="Coughlan A.Y."/>
            <person name="Deshpande S."/>
            <person name="Douglass A.P."/>
            <person name="Hanson S.J."/>
            <person name="Klenk H.-P."/>
            <person name="LaButti K.M."/>
            <person name="Lapidus A."/>
            <person name="Lindquist E.A."/>
            <person name="Lipzen A.M."/>
            <person name="Meier-Kolthoff J.P."/>
            <person name="Ohm R.A."/>
            <person name="Otillar R.P."/>
            <person name="Pangilinan J.L."/>
            <person name="Peng Y."/>
            <person name="Rokas A."/>
            <person name="Rosa C.A."/>
            <person name="Scheuner C."/>
            <person name="Sibirny A.A."/>
            <person name="Slot J.C."/>
            <person name="Stielow J.B."/>
            <person name="Sun H."/>
            <person name="Kurtzman C.P."/>
            <person name="Blackwell M."/>
            <person name="Grigoriev I.V."/>
            <person name="Jeffries T.W."/>
        </authorList>
    </citation>
    <scope>NUCLEOTIDE SEQUENCE [LARGE SCALE GENOMIC DNA]</scope>
    <source>
        <strain evidence="8 9">NRRL Y-11557</strain>
    </source>
</reference>
<dbReference type="InterPro" id="IPR037151">
    <property type="entry name" value="AlkB-like_sf"/>
</dbReference>
<evidence type="ECO:0000256" key="3">
    <source>
        <dbReference type="ARBA" id="ARBA00022833"/>
    </source>
</evidence>
<dbReference type="EMBL" id="KV454290">
    <property type="protein sequence ID" value="ODQ75888.1"/>
    <property type="molecule type" value="Genomic_DNA"/>
</dbReference>
<feature type="compositionally biased region" description="Basic and acidic residues" evidence="5">
    <location>
        <begin position="413"/>
        <end position="433"/>
    </location>
</feature>
<dbReference type="GO" id="GO:0006307">
    <property type="term" value="P:DNA alkylation repair"/>
    <property type="evidence" value="ECO:0007669"/>
    <property type="project" value="InterPro"/>
</dbReference>
<sequence length="433" mass="49142">MHRYLPKRESEPVPQSIAKAADEGDYDTDTKLALFASLYPDIPTDLLIELLIAANGSVAKAANTLRPTYAAHDAIRYRLSTRQNILQSSVTQYLGSGRKSSNVINNKVVHLYTPASIASLTPCTFHPFFLPPHLADSLLRQLLDDSIHWRPNQFRLFNREVASPHTTSFYVNPQHFDEFRDSYRYNGAIIKDVRPFSDIMIHVQKLVEDTVSTELEKRGYRHFQYKGKWVADVAFCNRYNGPGEAVGYHSDRLTYLGPMPVIASLSLGVTREFRLREICTPSQTYSLHLPHNSLLIMHAPCQEKFKHSVIPTRTVDSHPIAGISRINITYRMYRPCFSTSKIPVCQCGISMILRCVSKKQDSLGRYFWSCSASYQQDKGCEEFVWATFTPDGEPVEDNNNSDTGAPISSDTKPSIEHRLPSLKSEDDGEDDRW</sequence>
<dbReference type="Proteomes" id="UP000094385">
    <property type="component" value="Unassembled WGS sequence"/>
</dbReference>
<dbReference type="SUPFAM" id="SSF51197">
    <property type="entry name" value="Clavaminate synthase-like"/>
    <property type="match status" value="1"/>
</dbReference>
<name>A0A1E3QE68_LIPST</name>
<feature type="compositionally biased region" description="Polar residues" evidence="5">
    <location>
        <begin position="397"/>
        <end position="412"/>
    </location>
</feature>
<dbReference type="GO" id="GO:0008270">
    <property type="term" value="F:zinc ion binding"/>
    <property type="evidence" value="ECO:0007669"/>
    <property type="project" value="UniProtKB-KW"/>
</dbReference>
<dbReference type="InterPro" id="IPR010666">
    <property type="entry name" value="Znf_GRF"/>
</dbReference>
<evidence type="ECO:0000259" key="7">
    <source>
        <dbReference type="PROSITE" id="PS51999"/>
    </source>
</evidence>
<evidence type="ECO:0000313" key="8">
    <source>
        <dbReference type="EMBL" id="ODQ75888.1"/>
    </source>
</evidence>
<protein>
    <submittedName>
        <fullName evidence="8">Uncharacterized protein</fullName>
    </submittedName>
</protein>
<evidence type="ECO:0000256" key="1">
    <source>
        <dbReference type="ARBA" id="ARBA00022723"/>
    </source>
</evidence>
<dbReference type="GO" id="GO:0051213">
    <property type="term" value="F:dioxygenase activity"/>
    <property type="evidence" value="ECO:0007669"/>
    <property type="project" value="InterPro"/>
</dbReference>
<dbReference type="STRING" id="675824.A0A1E3QE68"/>
<dbReference type="AlphaFoldDB" id="A0A1E3QE68"/>
<dbReference type="PANTHER" id="PTHR31212">
    <property type="entry name" value="ALPHA-KETOGLUTARATE-DEPENDENT DIOXYGENASE ALKB HOMOLOG 3"/>
    <property type="match status" value="1"/>
</dbReference>
<feature type="compositionally biased region" description="Basic and acidic residues" evidence="5">
    <location>
        <begin position="1"/>
        <end position="11"/>
    </location>
</feature>
<dbReference type="OrthoDB" id="545910at2759"/>
<keyword evidence="1" id="KW-0479">Metal-binding</keyword>
<dbReference type="Gene3D" id="2.60.120.590">
    <property type="entry name" value="Alpha-ketoglutarate-dependent dioxygenase AlkB-like"/>
    <property type="match status" value="1"/>
</dbReference>
<evidence type="ECO:0000256" key="2">
    <source>
        <dbReference type="ARBA" id="ARBA00022771"/>
    </source>
</evidence>
<dbReference type="CDD" id="cd14279">
    <property type="entry name" value="CUE"/>
    <property type="match status" value="1"/>
</dbReference>
<dbReference type="InterPro" id="IPR032854">
    <property type="entry name" value="ALKBH3"/>
</dbReference>
<dbReference type="PROSITE" id="PS51471">
    <property type="entry name" value="FE2OG_OXY"/>
    <property type="match status" value="1"/>
</dbReference>
<dbReference type="PROSITE" id="PS51999">
    <property type="entry name" value="ZF_GRF"/>
    <property type="match status" value="1"/>
</dbReference>
<accession>A0A1E3QE68</accession>
<organism evidence="8 9">
    <name type="scientific">Lipomyces starkeyi NRRL Y-11557</name>
    <dbReference type="NCBI Taxonomy" id="675824"/>
    <lineage>
        <taxon>Eukaryota</taxon>
        <taxon>Fungi</taxon>
        <taxon>Dikarya</taxon>
        <taxon>Ascomycota</taxon>
        <taxon>Saccharomycotina</taxon>
        <taxon>Lipomycetes</taxon>
        <taxon>Lipomycetales</taxon>
        <taxon>Lipomycetaceae</taxon>
        <taxon>Lipomyces</taxon>
    </lineage>
</organism>
<evidence type="ECO:0000256" key="5">
    <source>
        <dbReference type="SAM" id="MobiDB-lite"/>
    </source>
</evidence>
<gene>
    <name evidence="8" type="ORF">LIPSTDRAFT_48567</name>
</gene>
<feature type="region of interest" description="Disordered" evidence="5">
    <location>
        <begin position="1"/>
        <end position="22"/>
    </location>
</feature>
<feature type="domain" description="Fe2OG dioxygenase" evidence="6">
    <location>
        <begin position="230"/>
        <end position="334"/>
    </location>
</feature>
<dbReference type="InterPro" id="IPR005123">
    <property type="entry name" value="Oxoglu/Fe-dep_dioxygenase_dom"/>
</dbReference>
<feature type="region of interest" description="Disordered" evidence="5">
    <location>
        <begin position="391"/>
        <end position="433"/>
    </location>
</feature>
<evidence type="ECO:0000256" key="4">
    <source>
        <dbReference type="PROSITE-ProRule" id="PRU01343"/>
    </source>
</evidence>
<dbReference type="Pfam" id="PF13532">
    <property type="entry name" value="2OG-FeII_Oxy_2"/>
    <property type="match status" value="1"/>
</dbReference>
<dbReference type="PANTHER" id="PTHR31212:SF4">
    <property type="entry name" value="ALPHA-KETOGLUTARATE-DEPENDENT DIOXYGENASE ALKB HOMOLOG 3"/>
    <property type="match status" value="1"/>
</dbReference>
<keyword evidence="2 4" id="KW-0863">Zinc-finger</keyword>
<keyword evidence="9" id="KW-1185">Reference proteome</keyword>
<proteinExistence type="predicted"/>